<accession>W0DLN1</accession>
<dbReference type="Pfam" id="PF01497">
    <property type="entry name" value="Peripla_BP_2"/>
    <property type="match status" value="1"/>
</dbReference>
<dbReference type="SUPFAM" id="SSF53807">
    <property type="entry name" value="Helical backbone' metal receptor"/>
    <property type="match status" value="1"/>
</dbReference>
<sequence>MPGFRSFLRLVPVALLPLVAGAAGIEVTDDLGREVVLEQPAKRIVSLAPHLTELLFAAGAGERIVGTVEHADYPPASRGIPRVGTASHVDLERILELEPDLLLAWASGSPRTALERLERLGFAVYYSEPADLDGIATDLRRLGRLAGQTEAADARARGFEAEIEALRREHAHRPPVTVFYQVWDRPLMTVNDKHLIGEAIRLCGGRNVFASEQSLVPRPNREAVLAADPEAIVTGGPGEDRPDWLHPWREWDALTAVRRDNLFFVPPSLLQRHTPRIADGARLLCEALELARARRPER</sequence>
<dbReference type="HOGENOM" id="CLU_038034_2_5_6"/>
<feature type="domain" description="Fe/B12 periplasmic-binding" evidence="3">
    <location>
        <begin position="43"/>
        <end position="298"/>
    </location>
</feature>
<feature type="signal peptide" evidence="2">
    <location>
        <begin position="1"/>
        <end position="22"/>
    </location>
</feature>
<dbReference type="PANTHER" id="PTHR30535:SF34">
    <property type="entry name" value="MOLYBDATE-BINDING PROTEIN MOLA"/>
    <property type="match status" value="1"/>
</dbReference>
<reference evidence="4 5" key="1">
    <citation type="submission" date="2013-12" db="EMBL/GenBank/DDBJ databases">
        <authorList>
            <consortium name="DOE Joint Genome Institute"/>
            <person name="Muyzer G."/>
            <person name="Huntemann M."/>
            <person name="Han J."/>
            <person name="Chen A."/>
            <person name="Kyrpides N."/>
            <person name="Mavromatis K."/>
            <person name="Markowitz V."/>
            <person name="Palaniappan K."/>
            <person name="Ivanova N."/>
            <person name="Schaumberg A."/>
            <person name="Pati A."/>
            <person name="Liolios K."/>
            <person name="Nordberg H.P."/>
            <person name="Cantor M.N."/>
            <person name="Hua S.X."/>
            <person name="Woyke T."/>
        </authorList>
    </citation>
    <scope>NUCLEOTIDE SEQUENCE [LARGE SCALE GENOMIC DNA]</scope>
    <source>
        <strain evidence="4 5">ARh 1</strain>
    </source>
</reference>
<keyword evidence="1 2" id="KW-0732">Signal</keyword>
<keyword evidence="5" id="KW-1185">Reference proteome</keyword>
<organism evidence="4 5">
    <name type="scientific">Thioalkalivibrio paradoxus ARh 1</name>
    <dbReference type="NCBI Taxonomy" id="713585"/>
    <lineage>
        <taxon>Bacteria</taxon>
        <taxon>Pseudomonadati</taxon>
        <taxon>Pseudomonadota</taxon>
        <taxon>Gammaproteobacteria</taxon>
        <taxon>Chromatiales</taxon>
        <taxon>Ectothiorhodospiraceae</taxon>
        <taxon>Thioalkalivibrio</taxon>
    </lineage>
</organism>
<dbReference type="EMBL" id="CP007029">
    <property type="protein sequence ID" value="AHE98152.1"/>
    <property type="molecule type" value="Genomic_DNA"/>
</dbReference>
<evidence type="ECO:0000256" key="1">
    <source>
        <dbReference type="ARBA" id="ARBA00022729"/>
    </source>
</evidence>
<dbReference type="CDD" id="cd01144">
    <property type="entry name" value="BtuF"/>
    <property type="match status" value="1"/>
</dbReference>
<dbReference type="KEGG" id="tti:THITH_07600"/>
<dbReference type="Gene3D" id="3.40.50.1980">
    <property type="entry name" value="Nitrogenase molybdenum iron protein domain"/>
    <property type="match status" value="2"/>
</dbReference>
<dbReference type="STRING" id="713585.THITH_07600"/>
<dbReference type="PROSITE" id="PS50983">
    <property type="entry name" value="FE_B12_PBP"/>
    <property type="match status" value="1"/>
</dbReference>
<proteinExistence type="predicted"/>
<evidence type="ECO:0000313" key="5">
    <source>
        <dbReference type="Proteomes" id="UP000005289"/>
    </source>
</evidence>
<dbReference type="OrthoDB" id="6495095at2"/>
<dbReference type="PANTHER" id="PTHR30535">
    <property type="entry name" value="VITAMIN B12-BINDING PROTEIN"/>
    <property type="match status" value="1"/>
</dbReference>
<dbReference type="AlphaFoldDB" id="W0DLN1"/>
<evidence type="ECO:0000256" key="2">
    <source>
        <dbReference type="SAM" id="SignalP"/>
    </source>
</evidence>
<gene>
    <name evidence="4" type="ORF">THITH_07600</name>
</gene>
<dbReference type="NCBIfam" id="NF038402">
    <property type="entry name" value="TroA_like"/>
    <property type="match status" value="1"/>
</dbReference>
<dbReference type="InterPro" id="IPR002491">
    <property type="entry name" value="ABC_transptr_periplasmic_BD"/>
</dbReference>
<dbReference type="Proteomes" id="UP000005289">
    <property type="component" value="Chromosome"/>
</dbReference>
<dbReference type="InterPro" id="IPR054828">
    <property type="entry name" value="Vit_B12_bind_prot"/>
</dbReference>
<protein>
    <submittedName>
        <fullName evidence="4">ABC transporter substrate-binding protein</fullName>
    </submittedName>
</protein>
<name>W0DLN1_9GAMM</name>
<dbReference type="InterPro" id="IPR050902">
    <property type="entry name" value="ABC_Transporter_SBP"/>
</dbReference>
<feature type="chain" id="PRO_5004787092" evidence="2">
    <location>
        <begin position="23"/>
        <end position="298"/>
    </location>
</feature>
<evidence type="ECO:0000313" key="4">
    <source>
        <dbReference type="EMBL" id="AHE98152.1"/>
    </source>
</evidence>
<dbReference type="RefSeq" id="WP_006747724.1">
    <property type="nucleotide sequence ID" value="NZ_CP007029.1"/>
</dbReference>
<evidence type="ECO:0000259" key="3">
    <source>
        <dbReference type="PROSITE" id="PS50983"/>
    </source>
</evidence>